<gene>
    <name evidence="2" type="ORF">GCM10010508_57140</name>
</gene>
<evidence type="ECO:0000259" key="1">
    <source>
        <dbReference type="Pfam" id="PF04149"/>
    </source>
</evidence>
<dbReference type="AlphaFoldDB" id="A0A919CYD9"/>
<reference evidence="2" key="2">
    <citation type="submission" date="2020-09" db="EMBL/GenBank/DDBJ databases">
        <authorList>
            <person name="Sun Q."/>
            <person name="Ohkuma M."/>
        </authorList>
    </citation>
    <scope>NUCLEOTIDE SEQUENCE</scope>
    <source>
        <strain evidence="2">JCM 4654</strain>
    </source>
</reference>
<evidence type="ECO:0000313" key="2">
    <source>
        <dbReference type="EMBL" id="GHD94832.1"/>
    </source>
</evidence>
<reference evidence="2" key="1">
    <citation type="journal article" date="2014" name="Int. J. Syst. Evol. Microbiol.">
        <title>Complete genome sequence of Corynebacterium casei LMG S-19264T (=DSM 44701T), isolated from a smear-ripened cheese.</title>
        <authorList>
            <consortium name="US DOE Joint Genome Institute (JGI-PGF)"/>
            <person name="Walter F."/>
            <person name="Albersmeier A."/>
            <person name="Kalinowski J."/>
            <person name="Ruckert C."/>
        </authorList>
    </citation>
    <scope>NUCLEOTIDE SEQUENCE</scope>
    <source>
        <strain evidence="2">JCM 4654</strain>
    </source>
</reference>
<evidence type="ECO:0000313" key="3">
    <source>
        <dbReference type="Proteomes" id="UP000608955"/>
    </source>
</evidence>
<comment type="caution">
    <text evidence="2">The sequence shown here is derived from an EMBL/GenBank/DDBJ whole genome shotgun (WGS) entry which is preliminary data.</text>
</comment>
<protein>
    <recommendedName>
        <fullName evidence="1">DUF397 domain-containing protein</fullName>
    </recommendedName>
</protein>
<dbReference type="Pfam" id="PF04149">
    <property type="entry name" value="DUF397"/>
    <property type="match status" value="1"/>
</dbReference>
<dbReference type="EMBL" id="BMVF01000019">
    <property type="protein sequence ID" value="GHD94832.1"/>
    <property type="molecule type" value="Genomic_DNA"/>
</dbReference>
<proteinExistence type="predicted"/>
<sequence length="63" mass="6747">MSELKWFKSSFSEASGNACVEIAISDEDGDVAIRNSTCPQLTIRTSRAAFAALVTHLRTTSPG</sequence>
<name>A0A919CYD9_9ACTN</name>
<keyword evidence="3" id="KW-1185">Reference proteome</keyword>
<feature type="domain" description="DUF397" evidence="1">
    <location>
        <begin position="4"/>
        <end position="58"/>
    </location>
</feature>
<dbReference type="InterPro" id="IPR007278">
    <property type="entry name" value="DUF397"/>
</dbReference>
<accession>A0A919CYD9</accession>
<organism evidence="2 3">
    <name type="scientific">Streptomyces naganishii JCM 4654</name>
    <dbReference type="NCBI Taxonomy" id="1306179"/>
    <lineage>
        <taxon>Bacteria</taxon>
        <taxon>Bacillati</taxon>
        <taxon>Actinomycetota</taxon>
        <taxon>Actinomycetes</taxon>
        <taxon>Kitasatosporales</taxon>
        <taxon>Streptomycetaceae</taxon>
        <taxon>Streptomyces</taxon>
    </lineage>
</organism>
<dbReference type="Proteomes" id="UP000608955">
    <property type="component" value="Unassembled WGS sequence"/>
</dbReference>